<name>A0A6H5HY29_9HYME</name>
<dbReference type="Proteomes" id="UP000479190">
    <property type="component" value="Unassembled WGS sequence"/>
</dbReference>
<organism evidence="1 2">
    <name type="scientific">Trichogramma brassicae</name>
    <dbReference type="NCBI Taxonomy" id="86971"/>
    <lineage>
        <taxon>Eukaryota</taxon>
        <taxon>Metazoa</taxon>
        <taxon>Ecdysozoa</taxon>
        <taxon>Arthropoda</taxon>
        <taxon>Hexapoda</taxon>
        <taxon>Insecta</taxon>
        <taxon>Pterygota</taxon>
        <taxon>Neoptera</taxon>
        <taxon>Endopterygota</taxon>
        <taxon>Hymenoptera</taxon>
        <taxon>Apocrita</taxon>
        <taxon>Proctotrupomorpha</taxon>
        <taxon>Chalcidoidea</taxon>
        <taxon>Trichogrammatidae</taxon>
        <taxon>Trichogramma</taxon>
    </lineage>
</organism>
<reference evidence="1 2" key="1">
    <citation type="submission" date="2020-02" db="EMBL/GenBank/DDBJ databases">
        <authorList>
            <person name="Ferguson B K."/>
        </authorList>
    </citation>
    <scope>NUCLEOTIDE SEQUENCE [LARGE SCALE GENOMIC DNA]</scope>
</reference>
<gene>
    <name evidence="1" type="ORF">TBRA_LOCUS794</name>
</gene>
<evidence type="ECO:0000313" key="2">
    <source>
        <dbReference type="Proteomes" id="UP000479190"/>
    </source>
</evidence>
<dbReference type="AlphaFoldDB" id="A0A6H5HY29"/>
<protein>
    <submittedName>
        <fullName evidence="1">Uncharacterized protein</fullName>
    </submittedName>
</protein>
<accession>A0A6H5HY29</accession>
<keyword evidence="2" id="KW-1185">Reference proteome</keyword>
<sequence length="232" mass="26101">MKSQAERLGRRPLPKQDFLQSCRHRASEALKILWVPKKGIPRITQPGPGEAAQECHLPPLPRQLQATTRGSTEATTLKRPANAKFKYTTHTHTLHTIELSRIANRVFLLLVNYWNSRPEFEIESLHALHAVAPRAPLFRRFGRESLKMTTTTSVTWSCGVKQGPVTPAITVTRIYPTLTYTGIPGQSPPRYDYTPSPVGRLHPSTYNFAIDSSHVLDLKGTPWHGADQLRKV</sequence>
<evidence type="ECO:0000313" key="1">
    <source>
        <dbReference type="EMBL" id="CAB0028645.1"/>
    </source>
</evidence>
<proteinExistence type="predicted"/>
<dbReference type="EMBL" id="CADCXV010000166">
    <property type="protein sequence ID" value="CAB0028645.1"/>
    <property type="molecule type" value="Genomic_DNA"/>
</dbReference>